<dbReference type="Proteomes" id="UP000241193">
    <property type="component" value="Unassembled WGS sequence"/>
</dbReference>
<evidence type="ECO:0000256" key="4">
    <source>
        <dbReference type="ARBA" id="ARBA00023136"/>
    </source>
</evidence>
<organism evidence="7 8">
    <name type="scientific">Pseudothauera lacus</name>
    <dbReference type="NCBI Taxonomy" id="2136175"/>
    <lineage>
        <taxon>Bacteria</taxon>
        <taxon>Pseudomonadati</taxon>
        <taxon>Pseudomonadota</taxon>
        <taxon>Betaproteobacteria</taxon>
        <taxon>Rhodocyclales</taxon>
        <taxon>Zoogloeaceae</taxon>
        <taxon>Pseudothauera</taxon>
    </lineage>
</organism>
<feature type="transmembrane region" description="Helical" evidence="5">
    <location>
        <begin position="92"/>
        <end position="109"/>
    </location>
</feature>
<evidence type="ECO:0000256" key="2">
    <source>
        <dbReference type="ARBA" id="ARBA00022692"/>
    </source>
</evidence>
<protein>
    <submittedName>
        <fullName evidence="7">EamA family transporter</fullName>
    </submittedName>
</protein>
<feature type="transmembrane region" description="Helical" evidence="5">
    <location>
        <begin position="139"/>
        <end position="160"/>
    </location>
</feature>
<dbReference type="PANTHER" id="PTHR22911:SF6">
    <property type="entry name" value="SOLUTE CARRIER FAMILY 35 MEMBER G1"/>
    <property type="match status" value="1"/>
</dbReference>
<evidence type="ECO:0000313" key="8">
    <source>
        <dbReference type="Proteomes" id="UP000241193"/>
    </source>
</evidence>
<reference evidence="7 8" key="1">
    <citation type="submission" date="2018-03" db="EMBL/GenBank/DDBJ databases">
        <authorList>
            <person name="Keele B.F."/>
        </authorList>
    </citation>
    <scope>NUCLEOTIDE SEQUENCE [LARGE SCALE GENOMIC DNA]</scope>
    <source>
        <strain evidence="7 8">D20</strain>
    </source>
</reference>
<reference evidence="7 8" key="2">
    <citation type="submission" date="2018-04" db="EMBL/GenBank/DDBJ databases">
        <title>Thauera lacus sp. nov., isolated from an saline lake in Inner Mongolia, China.</title>
        <authorList>
            <person name="Liang Q.-Y."/>
        </authorList>
    </citation>
    <scope>NUCLEOTIDE SEQUENCE [LARGE SCALE GENOMIC DNA]</scope>
    <source>
        <strain evidence="7 8">D20</strain>
    </source>
</reference>
<feature type="transmembrane region" description="Helical" evidence="5">
    <location>
        <begin position="230"/>
        <end position="251"/>
    </location>
</feature>
<evidence type="ECO:0000256" key="5">
    <source>
        <dbReference type="SAM" id="Phobius"/>
    </source>
</evidence>
<keyword evidence="4 5" id="KW-0472">Membrane</keyword>
<feature type="transmembrane region" description="Helical" evidence="5">
    <location>
        <begin position="257"/>
        <end position="275"/>
    </location>
</feature>
<keyword evidence="8" id="KW-1185">Reference proteome</keyword>
<accession>A0A2T4IE33</accession>
<comment type="caution">
    <text evidence="7">The sequence shown here is derived from an EMBL/GenBank/DDBJ whole genome shotgun (WGS) entry which is preliminary data.</text>
</comment>
<dbReference type="RefSeq" id="WP_107493697.1">
    <property type="nucleotide sequence ID" value="NZ_PZKC01000008.1"/>
</dbReference>
<feature type="domain" description="EamA" evidence="6">
    <location>
        <begin position="141"/>
        <end position="273"/>
    </location>
</feature>
<dbReference type="AlphaFoldDB" id="A0A2T4IE33"/>
<keyword evidence="3 5" id="KW-1133">Transmembrane helix</keyword>
<proteinExistence type="predicted"/>
<name>A0A2T4IE33_9RHOO</name>
<dbReference type="InterPro" id="IPR000620">
    <property type="entry name" value="EamA_dom"/>
</dbReference>
<feature type="transmembrane region" description="Helical" evidence="5">
    <location>
        <begin position="172"/>
        <end position="195"/>
    </location>
</feature>
<feature type="transmembrane region" description="Helical" evidence="5">
    <location>
        <begin position="67"/>
        <end position="86"/>
    </location>
</feature>
<dbReference type="EMBL" id="PZKC01000008">
    <property type="protein sequence ID" value="PTD96037.1"/>
    <property type="molecule type" value="Genomic_DNA"/>
</dbReference>
<feature type="domain" description="EamA" evidence="6">
    <location>
        <begin position="3"/>
        <end position="131"/>
    </location>
</feature>
<dbReference type="OrthoDB" id="8524934at2"/>
<dbReference type="InterPro" id="IPR037185">
    <property type="entry name" value="EmrE-like"/>
</dbReference>
<evidence type="ECO:0000313" key="7">
    <source>
        <dbReference type="EMBL" id="PTD96037.1"/>
    </source>
</evidence>
<dbReference type="GO" id="GO:0016020">
    <property type="term" value="C:membrane"/>
    <property type="evidence" value="ECO:0007669"/>
    <property type="project" value="UniProtKB-SubCell"/>
</dbReference>
<dbReference type="PANTHER" id="PTHR22911">
    <property type="entry name" value="ACYL-MALONYL CONDENSING ENZYME-RELATED"/>
    <property type="match status" value="1"/>
</dbReference>
<evidence type="ECO:0000256" key="3">
    <source>
        <dbReference type="ARBA" id="ARBA00022989"/>
    </source>
</evidence>
<feature type="transmembrane region" description="Helical" evidence="5">
    <location>
        <begin position="201"/>
        <end position="218"/>
    </location>
</feature>
<feature type="transmembrane region" description="Helical" evidence="5">
    <location>
        <begin position="33"/>
        <end position="55"/>
    </location>
</feature>
<evidence type="ECO:0000256" key="1">
    <source>
        <dbReference type="ARBA" id="ARBA00004141"/>
    </source>
</evidence>
<dbReference type="Pfam" id="PF00892">
    <property type="entry name" value="EamA"/>
    <property type="match status" value="2"/>
</dbReference>
<gene>
    <name evidence="7" type="ORF">C8261_10655</name>
</gene>
<dbReference type="SUPFAM" id="SSF103481">
    <property type="entry name" value="Multidrug resistance efflux transporter EmrE"/>
    <property type="match status" value="2"/>
</dbReference>
<sequence length="280" mass="29298">MPALWMIVASLLFACMGVCVKLGSAHFSAGEMVFWRGAAGVLLVAVLARAQGVALRTPRWRLQVSRALAGSLALMCYFIAIGALPLATAVTLSYTSPIFVAVLLAVFFGERLRWSTAAAVGIGFAGIVLLLRPTVQAELWLGALAGLGAGVVSSLAYINVRELGRAGEPEARTVFWFAAITGLLGLPWVMAAGGFHRIDGSGALILAGIGLFGTAAQLAMTRAYRYGRTLLSASLAYTTVIFSSLFGVLLWGEHLAAGAWLAIALIIASCVLTGLTTRPK</sequence>
<feature type="transmembrane region" description="Helical" evidence="5">
    <location>
        <begin position="116"/>
        <end position="133"/>
    </location>
</feature>
<evidence type="ECO:0000259" key="6">
    <source>
        <dbReference type="Pfam" id="PF00892"/>
    </source>
</evidence>
<keyword evidence="2 5" id="KW-0812">Transmembrane</keyword>
<comment type="subcellular location">
    <subcellularLocation>
        <location evidence="1">Membrane</location>
        <topology evidence="1">Multi-pass membrane protein</topology>
    </subcellularLocation>
</comment>